<dbReference type="EMBL" id="JAGINS010000001">
    <property type="protein sequence ID" value="MBP2359927.1"/>
    <property type="molecule type" value="Genomic_DNA"/>
</dbReference>
<evidence type="ECO:0000313" key="2">
    <source>
        <dbReference type="Proteomes" id="UP001519311"/>
    </source>
</evidence>
<dbReference type="GO" id="GO:0016301">
    <property type="term" value="F:kinase activity"/>
    <property type="evidence" value="ECO:0007669"/>
    <property type="project" value="UniProtKB-KW"/>
</dbReference>
<sequence>MSEGPLFESLEGLRGTGKSTIAPMLAEARGAVLVPTVPLFYQPLRREVDRRGNTEARMCFYLSALFTVTDEIRRLLAEGTSVVVESYFARCLANHQALGSSLGVRLPPSLPKPLTYQLTCGKSERGRRLTERIKPVSRWDVLAEEVADRVSDAYAQFPMHHVDTTHLDPDEVLQTILSIDTQGAPHRANAELVGAHPHVLPPVPRRAEGACRS</sequence>
<accession>A0ABS4V7V7</accession>
<protein>
    <submittedName>
        <fullName evidence="1">Shikimate kinase</fullName>
    </submittedName>
</protein>
<dbReference type="SUPFAM" id="SSF52540">
    <property type="entry name" value="P-loop containing nucleoside triphosphate hydrolases"/>
    <property type="match status" value="1"/>
</dbReference>
<proteinExistence type="predicted"/>
<keyword evidence="1" id="KW-0418">Kinase</keyword>
<name>A0ABS4V7V7_9ACTN</name>
<dbReference type="RefSeq" id="WP_209470004.1">
    <property type="nucleotide sequence ID" value="NZ_BMWJ01000010.1"/>
</dbReference>
<keyword evidence="2" id="KW-1185">Reference proteome</keyword>
<dbReference type="InterPro" id="IPR027417">
    <property type="entry name" value="P-loop_NTPase"/>
</dbReference>
<evidence type="ECO:0000313" key="1">
    <source>
        <dbReference type="EMBL" id="MBP2359927.1"/>
    </source>
</evidence>
<reference evidence="1 2" key="1">
    <citation type="submission" date="2021-03" db="EMBL/GenBank/DDBJ databases">
        <title>Sequencing the genomes of 1000 actinobacteria strains.</title>
        <authorList>
            <person name="Klenk H.-P."/>
        </authorList>
    </citation>
    <scope>NUCLEOTIDE SEQUENCE [LARGE SCALE GENOMIC DNA]</scope>
    <source>
        <strain evidence="1 2">DSM 40843</strain>
    </source>
</reference>
<dbReference type="Proteomes" id="UP001519311">
    <property type="component" value="Unassembled WGS sequence"/>
</dbReference>
<dbReference type="Gene3D" id="3.40.50.300">
    <property type="entry name" value="P-loop containing nucleotide triphosphate hydrolases"/>
    <property type="match status" value="1"/>
</dbReference>
<organism evidence="1 2">
    <name type="scientific">Streptomyces clavifer</name>
    <dbReference type="NCBI Taxonomy" id="68188"/>
    <lineage>
        <taxon>Bacteria</taxon>
        <taxon>Bacillati</taxon>
        <taxon>Actinomycetota</taxon>
        <taxon>Actinomycetes</taxon>
        <taxon>Kitasatosporales</taxon>
        <taxon>Streptomycetaceae</taxon>
        <taxon>Streptomyces</taxon>
    </lineage>
</organism>
<comment type="caution">
    <text evidence="1">The sequence shown here is derived from an EMBL/GenBank/DDBJ whole genome shotgun (WGS) entry which is preliminary data.</text>
</comment>
<keyword evidence="1" id="KW-0808">Transferase</keyword>
<gene>
    <name evidence="1" type="ORF">JOF59_002327</name>
</gene>